<comment type="caution">
    <text evidence="3">The sequence shown here is derived from an EMBL/GenBank/DDBJ whole genome shotgun (WGS) entry which is preliminary data.</text>
</comment>
<dbReference type="PANTHER" id="PTHR35499:SF1">
    <property type="entry name" value="DUF3741 DOMAIN-CONTAINING PROTEIN"/>
    <property type="match status" value="1"/>
</dbReference>
<dbReference type="AlphaFoldDB" id="A0A2C9WD55"/>
<feature type="region of interest" description="Disordered" evidence="1">
    <location>
        <begin position="349"/>
        <end position="371"/>
    </location>
</feature>
<dbReference type="Proteomes" id="UP000091857">
    <property type="component" value="Chromosome 2"/>
</dbReference>
<feature type="compositionally biased region" description="Basic and acidic residues" evidence="1">
    <location>
        <begin position="269"/>
        <end position="281"/>
    </location>
</feature>
<gene>
    <name evidence="3" type="ORF">MANES_02G118700v8</name>
</gene>
<dbReference type="STRING" id="3983.A0A2C9WD55"/>
<dbReference type="Gramene" id="Manes.02G118700.5.v8.1">
    <property type="protein sequence ID" value="Manes.02G118700.5.v8.1.CDS"/>
    <property type="gene ID" value="Manes.02G118700.v8.1"/>
</dbReference>
<dbReference type="Pfam" id="PF14383">
    <property type="entry name" value="VARLMGL"/>
    <property type="match status" value="1"/>
</dbReference>
<protein>
    <recommendedName>
        <fullName evidence="2">DUF3741 domain-containing protein</fullName>
    </recommendedName>
</protein>
<evidence type="ECO:0000256" key="1">
    <source>
        <dbReference type="SAM" id="MobiDB-lite"/>
    </source>
</evidence>
<sequence>MKLLPSPSISSSSTSTSFHSNMCTSRSATASCLAGILRRLFCSSSLPTHPSDPIIDTTSVLSHSKQQDFINSTDTSESAATAPGIVARLMGLESFQDDMQVNGCSISRSRSMNSVEVINDQKRGRYKRAKSTLSFCEMPIFLELENEEFLVLSFEETGERKETRSRGRKYEVGFEEFREKTREKCKSKGSTNDNVQVLLKKKKIKKKKNKDDEAIINKMVLKILNEEQLSKGSSDTDAQEIAKIEDSHKRTLPLKDSCEKTNAASVLQEAKESHWKNDKDVQSGPQLTKKKKKINRCELKNEEREECSSEDWSPVSVLEFDQFMVDHELLLSEEDSSRRKLSSRLHDHFSEQNEDNNFTGNDHPNSKPKEETCEELRNKIRNDQHYMNMWSEIFKLADAQFFKPNSKVEKIWKYKDVEDISVEFSFLILDQLLEELVDQLSLPGKN</sequence>
<keyword evidence="4" id="KW-1185">Reference proteome</keyword>
<accession>A0A2C9WD55</accession>
<name>A0A2C9WD55_MANES</name>
<dbReference type="PANTHER" id="PTHR35499">
    <property type="entry name" value="OS05G0128300 PROTEIN"/>
    <property type="match status" value="1"/>
</dbReference>
<evidence type="ECO:0000313" key="4">
    <source>
        <dbReference type="Proteomes" id="UP000091857"/>
    </source>
</evidence>
<organism evidence="3 4">
    <name type="scientific">Manihot esculenta</name>
    <name type="common">Cassava</name>
    <name type="synonym">Jatropha manihot</name>
    <dbReference type="NCBI Taxonomy" id="3983"/>
    <lineage>
        <taxon>Eukaryota</taxon>
        <taxon>Viridiplantae</taxon>
        <taxon>Streptophyta</taxon>
        <taxon>Embryophyta</taxon>
        <taxon>Tracheophyta</taxon>
        <taxon>Spermatophyta</taxon>
        <taxon>Magnoliopsida</taxon>
        <taxon>eudicotyledons</taxon>
        <taxon>Gunneridae</taxon>
        <taxon>Pentapetalae</taxon>
        <taxon>rosids</taxon>
        <taxon>fabids</taxon>
        <taxon>Malpighiales</taxon>
        <taxon>Euphorbiaceae</taxon>
        <taxon>Crotonoideae</taxon>
        <taxon>Manihoteae</taxon>
        <taxon>Manihot</taxon>
    </lineage>
</organism>
<feature type="domain" description="DUF3741" evidence="2">
    <location>
        <begin position="72"/>
        <end position="94"/>
    </location>
</feature>
<proteinExistence type="predicted"/>
<evidence type="ECO:0000313" key="3">
    <source>
        <dbReference type="EMBL" id="OAY57723.1"/>
    </source>
</evidence>
<dbReference type="EMBL" id="CM004388">
    <property type="protein sequence ID" value="OAY57723.1"/>
    <property type="molecule type" value="Genomic_DNA"/>
</dbReference>
<reference evidence="4" key="1">
    <citation type="journal article" date="2016" name="Nat. Biotechnol.">
        <title>Sequencing wild and cultivated cassava and related species reveals extensive interspecific hybridization and genetic diversity.</title>
        <authorList>
            <person name="Bredeson J.V."/>
            <person name="Lyons J.B."/>
            <person name="Prochnik S.E."/>
            <person name="Wu G.A."/>
            <person name="Ha C.M."/>
            <person name="Edsinger-Gonzales E."/>
            <person name="Grimwood J."/>
            <person name="Schmutz J."/>
            <person name="Rabbi I.Y."/>
            <person name="Egesi C."/>
            <person name="Nauluvula P."/>
            <person name="Lebot V."/>
            <person name="Ndunguru J."/>
            <person name="Mkamilo G."/>
            <person name="Bart R.S."/>
            <person name="Setter T.L."/>
            <person name="Gleadow R.M."/>
            <person name="Kulakow P."/>
            <person name="Ferguson M.E."/>
            <person name="Rounsley S."/>
            <person name="Rokhsar D.S."/>
        </authorList>
    </citation>
    <scope>NUCLEOTIDE SEQUENCE [LARGE SCALE GENOMIC DNA]</scope>
    <source>
        <strain evidence="4">cv. AM560-2</strain>
    </source>
</reference>
<dbReference type="Gramene" id="Manes.02G118700.6.v8.1">
    <property type="protein sequence ID" value="Manes.02G118700.6.v8.1.CDS"/>
    <property type="gene ID" value="Manes.02G118700.v8.1"/>
</dbReference>
<feature type="region of interest" description="Disordered" evidence="1">
    <location>
        <begin position="268"/>
        <end position="292"/>
    </location>
</feature>
<evidence type="ECO:0000259" key="2">
    <source>
        <dbReference type="Pfam" id="PF14383"/>
    </source>
</evidence>
<dbReference type="InterPro" id="IPR032795">
    <property type="entry name" value="DUF3741-assoc"/>
</dbReference>